<keyword evidence="3" id="KW-0862">Zinc</keyword>
<sequence length="224" mass="24616">MNGYLWTFPATSDSFSVVKGSEDSTLKNYTFGSKTHKFCPICGTSVMAHVHNAVDGKSIAINIRTLADVDFDSLQVHPTDGAALEPVYHAPESLTTGPVPEGTTVYNGNCHCGAVTYALLNPEKISRVVECNCSICWRDAALWIHPDKAAVTFKGLESMSEYTFGRRMTYHGFCKICGVAIRERFVAPERERRTALNVRTMNGIDLTAMEVKKNNGKAGLPYQV</sequence>
<dbReference type="PROSITE" id="PS51891">
    <property type="entry name" value="CENP_V_GFA"/>
    <property type="match status" value="1"/>
</dbReference>
<evidence type="ECO:0000313" key="5">
    <source>
        <dbReference type="EMBL" id="KAF7352351.1"/>
    </source>
</evidence>
<dbReference type="EMBL" id="JACAZI010000009">
    <property type="protein sequence ID" value="KAF7352351.1"/>
    <property type="molecule type" value="Genomic_DNA"/>
</dbReference>
<comment type="caution">
    <text evidence="5">The sequence shown here is derived from an EMBL/GenBank/DDBJ whole genome shotgun (WGS) entry which is preliminary data.</text>
</comment>
<dbReference type="SUPFAM" id="SSF51316">
    <property type="entry name" value="Mss4-like"/>
    <property type="match status" value="2"/>
</dbReference>
<comment type="similarity">
    <text evidence="1">Belongs to the Gfa family.</text>
</comment>
<keyword evidence="2" id="KW-0479">Metal-binding</keyword>
<dbReference type="Gene3D" id="2.170.150.70">
    <property type="match status" value="2"/>
</dbReference>
<keyword evidence="6" id="KW-1185">Reference proteome</keyword>
<reference evidence="5" key="1">
    <citation type="submission" date="2020-05" db="EMBL/GenBank/DDBJ databases">
        <title>Mycena genomes resolve the evolution of fungal bioluminescence.</title>
        <authorList>
            <person name="Tsai I.J."/>
        </authorList>
    </citation>
    <scope>NUCLEOTIDE SEQUENCE</scope>
    <source>
        <strain evidence="5">CCC161011</strain>
    </source>
</reference>
<feature type="domain" description="CENP-V/GFA" evidence="4">
    <location>
        <begin position="106"/>
        <end position="223"/>
    </location>
</feature>
<gene>
    <name evidence="5" type="ORF">MVEN_01198800</name>
</gene>
<dbReference type="InterPro" id="IPR006913">
    <property type="entry name" value="CENP-V/GFA"/>
</dbReference>
<organism evidence="5 6">
    <name type="scientific">Mycena venus</name>
    <dbReference type="NCBI Taxonomy" id="2733690"/>
    <lineage>
        <taxon>Eukaryota</taxon>
        <taxon>Fungi</taxon>
        <taxon>Dikarya</taxon>
        <taxon>Basidiomycota</taxon>
        <taxon>Agaricomycotina</taxon>
        <taxon>Agaricomycetes</taxon>
        <taxon>Agaricomycetidae</taxon>
        <taxon>Agaricales</taxon>
        <taxon>Marasmiineae</taxon>
        <taxon>Mycenaceae</taxon>
        <taxon>Mycena</taxon>
    </lineage>
</organism>
<evidence type="ECO:0000313" key="6">
    <source>
        <dbReference type="Proteomes" id="UP000620124"/>
    </source>
</evidence>
<dbReference type="PANTHER" id="PTHR28620:SF1">
    <property type="entry name" value="CENP-V_GFA DOMAIN-CONTAINING PROTEIN"/>
    <property type="match status" value="1"/>
</dbReference>
<dbReference type="InterPro" id="IPR011057">
    <property type="entry name" value="Mss4-like_sf"/>
</dbReference>
<evidence type="ECO:0000256" key="2">
    <source>
        <dbReference type="ARBA" id="ARBA00022723"/>
    </source>
</evidence>
<evidence type="ECO:0000256" key="1">
    <source>
        <dbReference type="ARBA" id="ARBA00005495"/>
    </source>
</evidence>
<dbReference type="Proteomes" id="UP000620124">
    <property type="component" value="Unassembled WGS sequence"/>
</dbReference>
<protein>
    <submittedName>
        <fullName evidence="5">GFA domain-containing protein</fullName>
    </submittedName>
</protein>
<dbReference type="GO" id="GO:0046872">
    <property type="term" value="F:metal ion binding"/>
    <property type="evidence" value="ECO:0007669"/>
    <property type="project" value="UniProtKB-KW"/>
</dbReference>
<accession>A0A8H6Y520</accession>
<dbReference type="AlphaFoldDB" id="A0A8H6Y520"/>
<evidence type="ECO:0000259" key="4">
    <source>
        <dbReference type="PROSITE" id="PS51891"/>
    </source>
</evidence>
<dbReference type="PANTHER" id="PTHR28620">
    <property type="entry name" value="CENTROMERE PROTEIN V"/>
    <property type="match status" value="1"/>
</dbReference>
<dbReference type="OrthoDB" id="2993351at2759"/>
<dbReference type="Pfam" id="PF04828">
    <property type="entry name" value="GFA"/>
    <property type="match status" value="1"/>
</dbReference>
<dbReference type="InterPro" id="IPR052355">
    <property type="entry name" value="CENP-V-like"/>
</dbReference>
<proteinExistence type="inferred from homology"/>
<name>A0A8H6Y520_9AGAR</name>
<dbReference type="GO" id="GO:0016846">
    <property type="term" value="F:carbon-sulfur lyase activity"/>
    <property type="evidence" value="ECO:0007669"/>
    <property type="project" value="InterPro"/>
</dbReference>
<evidence type="ECO:0000256" key="3">
    <source>
        <dbReference type="ARBA" id="ARBA00022833"/>
    </source>
</evidence>